<dbReference type="Proteomes" id="UP000003639">
    <property type="component" value="Unassembled WGS sequence"/>
</dbReference>
<dbReference type="PROSITE" id="PS50937">
    <property type="entry name" value="HTH_MERR_2"/>
    <property type="match status" value="1"/>
</dbReference>
<comment type="caution">
    <text evidence="4">The sequence shown here is derived from an EMBL/GenBank/DDBJ whole genome shotgun (WGS) entry which is preliminary data.</text>
</comment>
<protein>
    <submittedName>
        <fullName evidence="4">Multidrug-efflux transporter 2 regulator</fullName>
    </submittedName>
</protein>
<dbReference type="CDD" id="cd04782">
    <property type="entry name" value="HTH_BltR"/>
    <property type="match status" value="1"/>
</dbReference>
<dbReference type="Gene3D" id="3.20.80.10">
    <property type="entry name" value="Regulatory factor, effector binding domain"/>
    <property type="match status" value="1"/>
</dbReference>
<dbReference type="AlphaFoldDB" id="A6NQJ2"/>
<accession>A6NQJ2</accession>
<dbReference type="InterPro" id="IPR047057">
    <property type="entry name" value="MerR_fam"/>
</dbReference>
<dbReference type="SMART" id="SM00422">
    <property type="entry name" value="HTH_MERR"/>
    <property type="match status" value="1"/>
</dbReference>
<dbReference type="InterPro" id="IPR029442">
    <property type="entry name" value="GyrI-like"/>
</dbReference>
<dbReference type="PANTHER" id="PTHR30204">
    <property type="entry name" value="REDOX-CYCLING DRUG-SENSING TRANSCRIPTIONAL ACTIVATOR SOXR"/>
    <property type="match status" value="1"/>
</dbReference>
<dbReference type="InterPro" id="IPR009061">
    <property type="entry name" value="DNA-bd_dom_put_sf"/>
</dbReference>
<proteinExistence type="predicted"/>
<reference evidence="4 5" key="2">
    <citation type="submission" date="2007-06" db="EMBL/GenBank/DDBJ databases">
        <title>Draft genome sequence of Pseudoflavonifractor capillosus ATCC 29799.</title>
        <authorList>
            <person name="Sudarsanam P."/>
            <person name="Ley R."/>
            <person name="Guruge J."/>
            <person name="Turnbaugh P.J."/>
            <person name="Mahowald M."/>
            <person name="Liep D."/>
            <person name="Gordon J."/>
        </authorList>
    </citation>
    <scope>NUCLEOTIDE SEQUENCE [LARGE SCALE GENOMIC DNA]</scope>
    <source>
        <strain evidence="4 5">ATCC 29799</strain>
    </source>
</reference>
<keyword evidence="1" id="KW-0238">DNA-binding</keyword>
<dbReference type="Pfam" id="PF06445">
    <property type="entry name" value="GyrI-like"/>
    <property type="match status" value="1"/>
</dbReference>
<reference evidence="4 5" key="1">
    <citation type="submission" date="2007-04" db="EMBL/GenBank/DDBJ databases">
        <authorList>
            <person name="Fulton L."/>
            <person name="Clifton S."/>
            <person name="Fulton B."/>
            <person name="Xu J."/>
            <person name="Minx P."/>
            <person name="Pepin K.H."/>
            <person name="Johnson M."/>
            <person name="Thiruvilangam P."/>
            <person name="Bhonagiri V."/>
            <person name="Nash W.E."/>
            <person name="Mardis E.R."/>
            <person name="Wilson R.K."/>
        </authorList>
    </citation>
    <scope>NUCLEOTIDE SEQUENCE [LARGE SCALE GENOMIC DNA]</scope>
    <source>
        <strain evidence="4 5">ATCC 29799</strain>
    </source>
</reference>
<sequence>MVGKEAGAMAAVPRGYLTTGDFARLCGTTKHTLFHYDQLGIFSPAVKGENGYRYYTFPQMEVFYVISTLKELDMPLADIKAYLDRRSPEELVALLEGESAQLEEKIRRLRQMRALIVRKTELTRAAMAERRENIRVVEQPEMLFITTPRQPGESLNLAFVAHMQYREARNIVSPYPVGATMRLEQAGQDSTEGYNAFYTQVDRRPRGVPVTVRPAGRYLTACHSGGYGTAWRTYRRMLSWAQDRGLTLTGPFYEDALLDELSVDGYDNYVLRMSILIAPPDTEP</sequence>
<gene>
    <name evidence="4" type="primary">bltR</name>
    <name evidence="4" type="ORF">BACCAP_00462</name>
</gene>
<feature type="coiled-coil region" evidence="2">
    <location>
        <begin position="92"/>
        <end position="119"/>
    </location>
</feature>
<dbReference type="InterPro" id="IPR000551">
    <property type="entry name" value="MerR-type_HTH_dom"/>
</dbReference>
<dbReference type="InterPro" id="IPR011256">
    <property type="entry name" value="Reg_factor_effector_dom_sf"/>
</dbReference>
<dbReference type="GO" id="GO:0003700">
    <property type="term" value="F:DNA-binding transcription factor activity"/>
    <property type="evidence" value="ECO:0007669"/>
    <property type="project" value="InterPro"/>
</dbReference>
<dbReference type="Pfam" id="PF13411">
    <property type="entry name" value="MerR_1"/>
    <property type="match status" value="1"/>
</dbReference>
<dbReference type="eggNOG" id="COG0789">
    <property type="taxonomic scope" value="Bacteria"/>
</dbReference>
<feature type="domain" description="HTH merR-type" evidence="3">
    <location>
        <begin position="16"/>
        <end position="85"/>
    </location>
</feature>
<name>A6NQJ2_9FIRM</name>
<evidence type="ECO:0000313" key="5">
    <source>
        <dbReference type="Proteomes" id="UP000003639"/>
    </source>
</evidence>
<dbReference type="GO" id="GO:0003677">
    <property type="term" value="F:DNA binding"/>
    <property type="evidence" value="ECO:0007669"/>
    <property type="project" value="UniProtKB-KW"/>
</dbReference>
<evidence type="ECO:0000313" key="4">
    <source>
        <dbReference type="EMBL" id="EDN01797.1"/>
    </source>
</evidence>
<evidence type="ECO:0000259" key="3">
    <source>
        <dbReference type="PROSITE" id="PS50937"/>
    </source>
</evidence>
<dbReference type="STRING" id="411467.BACCAP_00462"/>
<dbReference type="PANTHER" id="PTHR30204:SF85">
    <property type="entry name" value="MULTIDRUG-EFFLUX TRANSPORTER 2 REGULATOR"/>
    <property type="match status" value="1"/>
</dbReference>
<dbReference type="EMBL" id="AAXG02000004">
    <property type="protein sequence ID" value="EDN01797.1"/>
    <property type="molecule type" value="Genomic_DNA"/>
</dbReference>
<organism evidence="4 5">
    <name type="scientific">Pseudoflavonifractor capillosus ATCC 29799</name>
    <dbReference type="NCBI Taxonomy" id="411467"/>
    <lineage>
        <taxon>Bacteria</taxon>
        <taxon>Bacillati</taxon>
        <taxon>Bacillota</taxon>
        <taxon>Clostridia</taxon>
        <taxon>Eubacteriales</taxon>
        <taxon>Oscillospiraceae</taxon>
        <taxon>Pseudoflavonifractor</taxon>
    </lineage>
</organism>
<evidence type="ECO:0000256" key="2">
    <source>
        <dbReference type="SAM" id="Coils"/>
    </source>
</evidence>
<dbReference type="SUPFAM" id="SSF46955">
    <property type="entry name" value="Putative DNA-binding domain"/>
    <property type="match status" value="1"/>
</dbReference>
<evidence type="ECO:0000256" key="1">
    <source>
        <dbReference type="ARBA" id="ARBA00023125"/>
    </source>
</evidence>
<dbReference type="eggNOG" id="COG4978">
    <property type="taxonomic scope" value="Bacteria"/>
</dbReference>
<keyword evidence="5" id="KW-1185">Reference proteome</keyword>
<dbReference type="Gene3D" id="1.10.1660.10">
    <property type="match status" value="1"/>
</dbReference>
<keyword evidence="2" id="KW-0175">Coiled coil</keyword>
<dbReference type="SUPFAM" id="SSF55136">
    <property type="entry name" value="Probable bacterial effector-binding domain"/>
    <property type="match status" value="1"/>
</dbReference>